<dbReference type="InterPro" id="IPR036649">
    <property type="entry name" value="Pyrophosphatase_sf"/>
</dbReference>
<dbReference type="CDD" id="cd00412">
    <property type="entry name" value="pyrophosphatase"/>
    <property type="match status" value="1"/>
</dbReference>
<feature type="binding site" evidence="7">
    <location>
        <position position="57"/>
    </location>
    <ligand>
        <name>Mg(2+)</name>
        <dbReference type="ChEBI" id="CHEBI:18420"/>
        <label>2</label>
    </ligand>
</feature>
<comment type="catalytic activity">
    <reaction evidence="6 7">
        <text>diphosphate + H2O = 2 phosphate + H(+)</text>
        <dbReference type="Rhea" id="RHEA:24576"/>
        <dbReference type="ChEBI" id="CHEBI:15377"/>
        <dbReference type="ChEBI" id="CHEBI:15378"/>
        <dbReference type="ChEBI" id="CHEBI:33019"/>
        <dbReference type="ChEBI" id="CHEBI:43474"/>
        <dbReference type="EC" id="3.6.1.1"/>
    </reaction>
</comment>
<proteinExistence type="inferred from homology"/>
<dbReference type="EMBL" id="CP047156">
    <property type="protein sequence ID" value="QHC00992.1"/>
    <property type="molecule type" value="Genomic_DNA"/>
</dbReference>
<keyword evidence="5 7" id="KW-0460">Magnesium</keyword>
<dbReference type="FunFam" id="3.90.80.10:FF:000003">
    <property type="entry name" value="Inorganic pyrophosphatase"/>
    <property type="match status" value="1"/>
</dbReference>
<name>A0A7L4YPP6_9ACTN</name>
<feature type="binding site" evidence="7">
    <location>
        <position position="30"/>
    </location>
    <ligand>
        <name>substrate</name>
    </ligand>
</feature>
<dbReference type="KEGG" id="eke:EK0264_12310"/>
<evidence type="ECO:0000256" key="4">
    <source>
        <dbReference type="ARBA" id="ARBA00022801"/>
    </source>
</evidence>
<evidence type="ECO:0000313" key="10">
    <source>
        <dbReference type="Proteomes" id="UP000463857"/>
    </source>
</evidence>
<dbReference type="AlphaFoldDB" id="A0A7L4YPP6"/>
<feature type="compositionally biased region" description="Basic and acidic residues" evidence="8">
    <location>
        <begin position="165"/>
        <end position="175"/>
    </location>
</feature>
<feature type="binding site" evidence="7">
    <location>
        <position position="126"/>
    </location>
    <ligand>
        <name>substrate</name>
    </ligand>
</feature>
<sequence>MDFEVLIEIPKGSRNKYEVDHLTGRVRLDRYLYTSMAYPADYGYFVDTLADDGDPLDAMVMLTEPLFPGCYLKVRPVAMFNMVDEAGGDDKLLCVPAGDHRWDYLQDLEDVPRYLLDEIKHFFEHYKDLEPNKHVEAADWVGREAAEQMVLRSIEAFKAAGGEPGEGHALDHPADNENLPGGHPANPDPSHPSAEAPKDGEIPGAQPTEKA</sequence>
<comment type="subunit">
    <text evidence="7">Homohexamer.</text>
</comment>
<comment type="function">
    <text evidence="7">Catalyzes the hydrolysis of inorganic pyrophosphate (PPi) forming two phosphate ions.</text>
</comment>
<dbReference type="GO" id="GO:0000287">
    <property type="term" value="F:magnesium ion binding"/>
    <property type="evidence" value="ECO:0007669"/>
    <property type="project" value="UniProtKB-UniRule"/>
</dbReference>
<keyword evidence="4 7" id="KW-0378">Hydrolase</keyword>
<evidence type="ECO:0000256" key="5">
    <source>
        <dbReference type="ARBA" id="ARBA00022842"/>
    </source>
</evidence>
<feature type="binding site" evidence="7">
    <location>
        <position position="89"/>
    </location>
    <ligand>
        <name>Mg(2+)</name>
        <dbReference type="ChEBI" id="CHEBI:18420"/>
        <label>1</label>
    </ligand>
</feature>
<dbReference type="Proteomes" id="UP000463857">
    <property type="component" value="Chromosome"/>
</dbReference>
<dbReference type="GO" id="GO:0004427">
    <property type="term" value="F:inorganic diphosphate phosphatase activity"/>
    <property type="evidence" value="ECO:0007669"/>
    <property type="project" value="UniProtKB-UniRule"/>
</dbReference>
<dbReference type="Pfam" id="PF00719">
    <property type="entry name" value="Pyrophosphatase"/>
    <property type="match status" value="1"/>
</dbReference>
<feature type="binding site" evidence="7">
    <location>
        <position position="84"/>
    </location>
    <ligand>
        <name>Mg(2+)</name>
        <dbReference type="ChEBI" id="CHEBI:18420"/>
        <label>3</label>
    </ligand>
</feature>
<evidence type="ECO:0000256" key="3">
    <source>
        <dbReference type="ARBA" id="ARBA00022723"/>
    </source>
</evidence>
<organism evidence="9 10">
    <name type="scientific">Epidermidibacterium keratini</name>
    <dbReference type="NCBI Taxonomy" id="1891644"/>
    <lineage>
        <taxon>Bacteria</taxon>
        <taxon>Bacillati</taxon>
        <taxon>Actinomycetota</taxon>
        <taxon>Actinomycetes</taxon>
        <taxon>Sporichthyales</taxon>
        <taxon>Sporichthyaceae</taxon>
        <taxon>Epidermidibacterium</taxon>
    </lineage>
</organism>
<dbReference type="GO" id="GO:0005737">
    <property type="term" value="C:cytoplasm"/>
    <property type="evidence" value="ECO:0007669"/>
    <property type="project" value="UniProtKB-SubCell"/>
</dbReference>
<comment type="cofactor">
    <cofactor evidence="1 7">
        <name>Mg(2+)</name>
        <dbReference type="ChEBI" id="CHEBI:18420"/>
    </cofactor>
</comment>
<feature type="binding site" evidence="7">
    <location>
        <position position="8"/>
    </location>
    <ligand>
        <name>Mg(2+)</name>
        <dbReference type="ChEBI" id="CHEBI:18420"/>
        <label>2</label>
    </ligand>
</feature>
<evidence type="ECO:0000256" key="6">
    <source>
        <dbReference type="ARBA" id="ARBA00047820"/>
    </source>
</evidence>
<comment type="similarity">
    <text evidence="7">Belongs to the PPase family.</text>
</comment>
<keyword evidence="2 7" id="KW-0963">Cytoplasm</keyword>
<evidence type="ECO:0000256" key="2">
    <source>
        <dbReference type="ARBA" id="ARBA00022490"/>
    </source>
</evidence>
<dbReference type="FunCoup" id="A0A7L4YPP6">
    <property type="interactions" value="226"/>
</dbReference>
<dbReference type="Gene3D" id="3.90.80.10">
    <property type="entry name" value="Inorganic pyrophosphatase"/>
    <property type="match status" value="1"/>
</dbReference>
<dbReference type="EC" id="3.6.1.1" evidence="7"/>
<dbReference type="SUPFAM" id="SSF50324">
    <property type="entry name" value="Inorganic pyrophosphatase"/>
    <property type="match status" value="1"/>
</dbReference>
<accession>A0A7L4YPP6</accession>
<feature type="active site" description="Proton acceptor" evidence="7">
    <location>
        <position position="89"/>
    </location>
</feature>
<dbReference type="PANTHER" id="PTHR10286">
    <property type="entry name" value="INORGANIC PYROPHOSPHATASE"/>
    <property type="match status" value="1"/>
</dbReference>
<feature type="binding site" evidence="7">
    <location>
        <position position="52"/>
    </location>
    <ligand>
        <name>Mg(2+)</name>
        <dbReference type="ChEBI" id="CHEBI:18420"/>
        <label>1</label>
    </ligand>
</feature>
<dbReference type="InParanoid" id="A0A7L4YPP6"/>
<reference evidence="9 10" key="1">
    <citation type="journal article" date="2018" name="Int. J. Syst. Evol. Microbiol.">
        <title>Epidermidibacterium keratini gen. nov., sp. nov., a member of the family Sporichthyaceae, isolated from keratin epidermis.</title>
        <authorList>
            <person name="Lee D.G."/>
            <person name="Trujillo M.E."/>
            <person name="Kang S."/>
            <person name="Nam J.J."/>
            <person name="Kim Y.J."/>
        </authorList>
    </citation>
    <scope>NUCLEOTIDE SEQUENCE [LARGE SCALE GENOMIC DNA]</scope>
    <source>
        <strain evidence="9 10">EPI-7</strain>
    </source>
</reference>
<keyword evidence="3 7" id="KW-0479">Metal-binding</keyword>
<dbReference type="HAMAP" id="MF_00209">
    <property type="entry name" value="Inorganic_PPase"/>
    <property type="match status" value="1"/>
</dbReference>
<evidence type="ECO:0000256" key="1">
    <source>
        <dbReference type="ARBA" id="ARBA00001946"/>
    </source>
</evidence>
<keyword evidence="10" id="KW-1185">Reference proteome</keyword>
<dbReference type="GO" id="GO:0006796">
    <property type="term" value="P:phosphate-containing compound metabolic process"/>
    <property type="evidence" value="ECO:0007669"/>
    <property type="project" value="InterPro"/>
</dbReference>
<gene>
    <name evidence="7" type="primary">ppa</name>
    <name evidence="9" type="ORF">EK0264_12310</name>
</gene>
<dbReference type="OrthoDB" id="5187599at2"/>
<dbReference type="InterPro" id="IPR008162">
    <property type="entry name" value="Pyrophosphatase"/>
</dbReference>
<evidence type="ECO:0000256" key="7">
    <source>
        <dbReference type="HAMAP-Rule" id="MF_00209"/>
    </source>
</evidence>
<feature type="binding site" evidence="7">
    <location>
        <position position="89"/>
    </location>
    <ligand>
        <name>Mg(2+)</name>
        <dbReference type="ChEBI" id="CHEBI:18420"/>
        <label>3</label>
    </ligand>
</feature>
<comment type="subcellular location">
    <subcellularLocation>
        <location evidence="7">Cytoplasm</location>
    </subcellularLocation>
</comment>
<evidence type="ECO:0000313" key="9">
    <source>
        <dbReference type="EMBL" id="QHC00992.1"/>
    </source>
</evidence>
<feature type="region of interest" description="Disordered" evidence="8">
    <location>
        <begin position="161"/>
        <end position="211"/>
    </location>
</feature>
<feature type="binding site" evidence="7">
    <location>
        <position position="42"/>
    </location>
    <ligand>
        <name>substrate</name>
    </ligand>
</feature>
<feature type="binding site" evidence="7">
    <location>
        <position position="16"/>
    </location>
    <ligand>
        <name>substrate</name>
    </ligand>
</feature>
<feature type="binding site" evidence="7">
    <location>
        <position position="57"/>
    </location>
    <ligand>
        <name>Mg(2+)</name>
        <dbReference type="ChEBI" id="CHEBI:18420"/>
        <label>1</label>
    </ligand>
</feature>
<protein>
    <recommendedName>
        <fullName evidence="7">Inorganic pyrophosphatase</fullName>
        <ecNumber evidence="7">3.6.1.1</ecNumber>
    </recommendedName>
    <alternativeName>
        <fullName evidence="7">Pyrophosphate phospho-hydrolase</fullName>
        <shortName evidence="7">PPase</shortName>
    </alternativeName>
</protein>
<dbReference type="PROSITE" id="PS00387">
    <property type="entry name" value="PPASE"/>
    <property type="match status" value="1"/>
</dbReference>
<evidence type="ECO:0000256" key="8">
    <source>
        <dbReference type="SAM" id="MobiDB-lite"/>
    </source>
</evidence>